<dbReference type="Proteomes" id="UP001183585">
    <property type="component" value="Unassembled WGS sequence"/>
</dbReference>
<name>A0ABU2CKB3_9MICO</name>
<sequence length="102" mass="10846">MPEPRLPFPLPVPATLPLSRRAFTAGLGGAGLAVLAAPLLATPATANPAADHWRRRALDGYAALQRHLYPRTPACTTKAWTPSRGRTSTASSGRCARPRRPP</sequence>
<feature type="region of interest" description="Disordered" evidence="1">
    <location>
        <begin position="75"/>
        <end position="102"/>
    </location>
</feature>
<keyword evidence="3" id="KW-1185">Reference proteome</keyword>
<comment type="caution">
    <text evidence="2">The sequence shown here is derived from an EMBL/GenBank/DDBJ whole genome shotgun (WGS) entry which is preliminary data.</text>
</comment>
<dbReference type="EMBL" id="JAVDYE010000001">
    <property type="protein sequence ID" value="MDR7381759.1"/>
    <property type="molecule type" value="Genomic_DNA"/>
</dbReference>
<dbReference type="PROSITE" id="PS51318">
    <property type="entry name" value="TAT"/>
    <property type="match status" value="1"/>
</dbReference>
<evidence type="ECO:0000313" key="2">
    <source>
        <dbReference type="EMBL" id="MDR7381759.1"/>
    </source>
</evidence>
<dbReference type="InterPro" id="IPR006311">
    <property type="entry name" value="TAT_signal"/>
</dbReference>
<dbReference type="RefSeq" id="WP_274995510.1">
    <property type="nucleotide sequence ID" value="NZ_JAJQQP010000010.1"/>
</dbReference>
<proteinExistence type="predicted"/>
<evidence type="ECO:0000313" key="3">
    <source>
        <dbReference type="Proteomes" id="UP001183585"/>
    </source>
</evidence>
<protein>
    <submittedName>
        <fullName evidence="2">Uncharacterized protein</fullName>
    </submittedName>
</protein>
<organism evidence="2 3">
    <name type="scientific">Promicromonospora iranensis</name>
    <dbReference type="NCBI Taxonomy" id="1105144"/>
    <lineage>
        <taxon>Bacteria</taxon>
        <taxon>Bacillati</taxon>
        <taxon>Actinomycetota</taxon>
        <taxon>Actinomycetes</taxon>
        <taxon>Micrococcales</taxon>
        <taxon>Promicromonosporaceae</taxon>
        <taxon>Promicromonospora</taxon>
    </lineage>
</organism>
<evidence type="ECO:0000256" key="1">
    <source>
        <dbReference type="SAM" id="MobiDB-lite"/>
    </source>
</evidence>
<reference evidence="2 3" key="1">
    <citation type="submission" date="2023-07" db="EMBL/GenBank/DDBJ databases">
        <title>Sequencing the genomes of 1000 actinobacteria strains.</title>
        <authorList>
            <person name="Klenk H.-P."/>
        </authorList>
    </citation>
    <scope>NUCLEOTIDE SEQUENCE [LARGE SCALE GENOMIC DNA]</scope>
    <source>
        <strain evidence="2 3">DSM 45554</strain>
    </source>
</reference>
<feature type="compositionally biased region" description="Low complexity" evidence="1">
    <location>
        <begin position="83"/>
        <end position="94"/>
    </location>
</feature>
<gene>
    <name evidence="2" type="ORF">J2S48_001274</name>
</gene>
<accession>A0ABU2CKB3</accession>